<gene>
    <name evidence="1" type="ORF">A2Z33_05775</name>
</gene>
<dbReference type="AlphaFoldDB" id="A0A1F5YXH9"/>
<reference evidence="1 2" key="1">
    <citation type="journal article" date="2016" name="Nat. Commun.">
        <title>Thousands of microbial genomes shed light on interconnected biogeochemical processes in an aquifer system.</title>
        <authorList>
            <person name="Anantharaman K."/>
            <person name="Brown C.T."/>
            <person name="Hug L.A."/>
            <person name="Sharon I."/>
            <person name="Castelle C.J."/>
            <person name="Probst A.J."/>
            <person name="Thomas B.C."/>
            <person name="Singh A."/>
            <person name="Wilkins M.J."/>
            <person name="Karaoz U."/>
            <person name="Brodie E.L."/>
            <person name="Williams K.H."/>
            <person name="Hubbard S.S."/>
            <person name="Banfield J.F."/>
        </authorList>
    </citation>
    <scope>NUCLEOTIDE SEQUENCE [LARGE SCALE GENOMIC DNA]</scope>
</reference>
<protein>
    <submittedName>
        <fullName evidence="1">Uncharacterized protein</fullName>
    </submittedName>
</protein>
<sequence>MKKLTLMLAATAIVILAGAYFLLRPGGVTTPGPETPPPESAGGKGQAVNEPDLGFTLTLPPGFTAEKNGDFSRIYYRQTREPGAGPANFVYISAVPKNSEGAEGTIYNYSRNDIAKLRSMQPGDLTALGDNADPDLASYFTYKRADDVMLGGFGTKTFVNGKPWEFPAGTTEYRYLTEFDRVTYIAGGYVGAGTEGSHLSKAELDDIFATIRFTPETILVSTATPASEGDRKTYTSAEAGLSFEYPGNWEENPAGQSFPDGDLFSLIVRGETQRPQTEMYDGVIFAVMKPVETPDEVMAWMKEQYESADPVDPERPPQYSAVAFGGIRYEKVVVCGLGCFPYYHTKQNGKIYGFLGLAAGPNAKTYESEISRIISSVNYTAE</sequence>
<dbReference type="Proteomes" id="UP000178448">
    <property type="component" value="Unassembled WGS sequence"/>
</dbReference>
<proteinExistence type="predicted"/>
<dbReference type="EMBL" id="MFJD01000001">
    <property type="protein sequence ID" value="OGG04793.1"/>
    <property type="molecule type" value="Genomic_DNA"/>
</dbReference>
<organism evidence="1 2">
    <name type="scientific">Candidatus Gottesmanbacteria bacterium RBG_16_52_11</name>
    <dbReference type="NCBI Taxonomy" id="1798374"/>
    <lineage>
        <taxon>Bacteria</taxon>
        <taxon>Candidatus Gottesmaniibacteriota</taxon>
    </lineage>
</organism>
<comment type="caution">
    <text evidence="1">The sequence shown here is derived from an EMBL/GenBank/DDBJ whole genome shotgun (WGS) entry which is preliminary data.</text>
</comment>
<name>A0A1F5YXH9_9BACT</name>
<accession>A0A1F5YXH9</accession>
<evidence type="ECO:0000313" key="2">
    <source>
        <dbReference type="Proteomes" id="UP000178448"/>
    </source>
</evidence>
<evidence type="ECO:0000313" key="1">
    <source>
        <dbReference type="EMBL" id="OGG04793.1"/>
    </source>
</evidence>